<gene>
    <name evidence="1" type="ORF">ABVK25_002995</name>
</gene>
<organism evidence="1 2">
    <name type="scientific">Lepraria finkii</name>
    <dbReference type="NCBI Taxonomy" id="1340010"/>
    <lineage>
        <taxon>Eukaryota</taxon>
        <taxon>Fungi</taxon>
        <taxon>Dikarya</taxon>
        <taxon>Ascomycota</taxon>
        <taxon>Pezizomycotina</taxon>
        <taxon>Lecanoromycetes</taxon>
        <taxon>OSLEUM clade</taxon>
        <taxon>Lecanoromycetidae</taxon>
        <taxon>Lecanorales</taxon>
        <taxon>Lecanorineae</taxon>
        <taxon>Stereocaulaceae</taxon>
        <taxon>Lepraria</taxon>
    </lineage>
</organism>
<dbReference type="Proteomes" id="UP001590951">
    <property type="component" value="Unassembled WGS sequence"/>
</dbReference>
<evidence type="ECO:0000313" key="2">
    <source>
        <dbReference type="Proteomes" id="UP001590951"/>
    </source>
</evidence>
<sequence length="110" mass="12437">MATRIRMEGSTDDEVVERCKKETNCGDCDPLVWLTPTNNVRMNPPENTVVVVVDVRGNQGAIRIVDKKDNKYVDGIGTEETGKLVMVPWNSNWWYYTIGSIRVAYIGKKS</sequence>
<keyword evidence="2" id="KW-1185">Reference proteome</keyword>
<accession>A0ABR4BHT6</accession>
<reference evidence="1 2" key="1">
    <citation type="submission" date="2024-09" db="EMBL/GenBank/DDBJ databases">
        <title>Rethinking Asexuality: The Enigmatic Case of Functional Sexual Genes in Lepraria (Stereocaulaceae).</title>
        <authorList>
            <person name="Doellman M."/>
            <person name="Sun Y."/>
            <person name="Barcenas-Pena A."/>
            <person name="Lumbsch H.T."/>
            <person name="Grewe F."/>
        </authorList>
    </citation>
    <scope>NUCLEOTIDE SEQUENCE [LARGE SCALE GENOMIC DNA]</scope>
    <source>
        <strain evidence="1 2">Grewe 0041</strain>
    </source>
</reference>
<dbReference type="EMBL" id="JBHFEH010000007">
    <property type="protein sequence ID" value="KAL2056601.1"/>
    <property type="molecule type" value="Genomic_DNA"/>
</dbReference>
<protein>
    <submittedName>
        <fullName evidence="1">Uncharacterized protein</fullName>
    </submittedName>
</protein>
<proteinExistence type="predicted"/>
<comment type="caution">
    <text evidence="1">The sequence shown here is derived from an EMBL/GenBank/DDBJ whole genome shotgun (WGS) entry which is preliminary data.</text>
</comment>
<evidence type="ECO:0000313" key="1">
    <source>
        <dbReference type="EMBL" id="KAL2056601.1"/>
    </source>
</evidence>
<name>A0ABR4BHT6_9LECA</name>